<feature type="coiled-coil region" evidence="2">
    <location>
        <begin position="184"/>
        <end position="218"/>
    </location>
</feature>
<accession>A0A0B5FRW0</accession>
<dbReference type="KEGG" id="gsb:GSUB_13610"/>
<comment type="similarity">
    <text evidence="1">Belongs to the UPF0502 family.</text>
</comment>
<name>A0A0B5FRW0_9BACT</name>
<dbReference type="AlphaFoldDB" id="A0A0B5FRW0"/>
<dbReference type="Gene3D" id="1.10.10.10">
    <property type="entry name" value="Winged helix-like DNA-binding domain superfamily/Winged helix DNA-binding domain"/>
    <property type="match status" value="2"/>
</dbReference>
<evidence type="ECO:0000256" key="2">
    <source>
        <dbReference type="SAM" id="Coils"/>
    </source>
</evidence>
<dbReference type="RefSeq" id="WP_040201290.1">
    <property type="nucleotide sequence ID" value="NZ_CP010311.1"/>
</dbReference>
<dbReference type="PANTHER" id="PTHR38768:SF1">
    <property type="entry name" value="UPF0502 PROTEIN YCEH"/>
    <property type="match status" value="1"/>
</dbReference>
<keyword evidence="4" id="KW-1185">Reference proteome</keyword>
<dbReference type="Proteomes" id="UP000035036">
    <property type="component" value="Chromosome"/>
</dbReference>
<dbReference type="HOGENOM" id="CLU_057831_1_0_7"/>
<reference evidence="3 4" key="1">
    <citation type="journal article" date="2015" name="Genome Announc.">
        <title>Genomes of Geoalkalibacter ferrihydriticus Z-0531T and Geoalkalibacter subterraneus Red1T, Two Haloalkaliphilic Metal-Reducing Deltaproteobacteria.</title>
        <authorList>
            <person name="Badalamenti J.P."/>
            <person name="Krajmalnik-Brown R."/>
            <person name="Torres C.I."/>
            <person name="Bond D.R."/>
        </authorList>
    </citation>
    <scope>NUCLEOTIDE SEQUENCE [LARGE SCALE GENOMIC DNA]</scope>
    <source>
        <strain evidence="3 4">Red1</strain>
    </source>
</reference>
<dbReference type="InterPro" id="IPR007432">
    <property type="entry name" value="DUF480"/>
</dbReference>
<gene>
    <name evidence="3" type="ORF">GSUB_13610</name>
</gene>
<dbReference type="SUPFAM" id="SSF46785">
    <property type="entry name" value="Winged helix' DNA-binding domain"/>
    <property type="match status" value="2"/>
</dbReference>
<organism evidence="3 4">
    <name type="scientific">Geoalkalibacter subterraneus</name>
    <dbReference type="NCBI Taxonomy" id="483547"/>
    <lineage>
        <taxon>Bacteria</taxon>
        <taxon>Pseudomonadati</taxon>
        <taxon>Thermodesulfobacteriota</taxon>
        <taxon>Desulfuromonadia</taxon>
        <taxon>Desulfuromonadales</taxon>
        <taxon>Geoalkalibacteraceae</taxon>
        <taxon>Geoalkalibacter</taxon>
    </lineage>
</organism>
<dbReference type="InterPro" id="IPR036388">
    <property type="entry name" value="WH-like_DNA-bd_sf"/>
</dbReference>
<protein>
    <submittedName>
        <fullName evidence="3">Uncharacterized protein</fullName>
    </submittedName>
</protein>
<dbReference type="STRING" id="483547.GSUB_13610"/>
<evidence type="ECO:0000313" key="4">
    <source>
        <dbReference type="Proteomes" id="UP000035036"/>
    </source>
</evidence>
<dbReference type="Pfam" id="PF04337">
    <property type="entry name" value="DUF480"/>
    <property type="match status" value="1"/>
</dbReference>
<evidence type="ECO:0000256" key="1">
    <source>
        <dbReference type="HAMAP-Rule" id="MF_01584"/>
    </source>
</evidence>
<evidence type="ECO:0000313" key="3">
    <source>
        <dbReference type="EMBL" id="AJF07394.1"/>
    </source>
</evidence>
<keyword evidence="2" id="KW-0175">Coiled coil</keyword>
<sequence>MQLQINEIEARVLGSLIEKEMATPEYYPLSLNALTQACNQKSNRNPVMALSDEDVVRALDHLRTSGLAMQSAESARVPKYRHTLAEKLHLEPRELALLSVLLLRGPQTLGELRSRSERLYSFSDLESVEETLGEMMSRTTPLVVHLQRRSGHKERRYAHLLAGEPPAEDPGQSTAPPEEARLKIIAEDQRISNLETEVSALRTEVEELRSIVDQLKTLLD</sequence>
<dbReference type="PANTHER" id="PTHR38768">
    <property type="entry name" value="UPF0502 PROTEIN YCEH"/>
    <property type="match status" value="1"/>
</dbReference>
<dbReference type="HAMAP" id="MF_01584">
    <property type="entry name" value="UPF0502"/>
    <property type="match status" value="1"/>
</dbReference>
<dbReference type="EMBL" id="CP010311">
    <property type="protein sequence ID" value="AJF07394.1"/>
    <property type="molecule type" value="Genomic_DNA"/>
</dbReference>
<dbReference type="InterPro" id="IPR036390">
    <property type="entry name" value="WH_DNA-bd_sf"/>
</dbReference>
<proteinExistence type="inferred from homology"/>
<dbReference type="OrthoDB" id="9784785at2"/>